<keyword evidence="5" id="KW-1185">Reference proteome</keyword>
<dbReference type="Gene3D" id="1.10.10.10">
    <property type="entry name" value="Winged helix-like DNA-binding domain superfamily/Winged helix DNA-binding domain"/>
    <property type="match status" value="1"/>
</dbReference>
<evidence type="ECO:0000256" key="2">
    <source>
        <dbReference type="SAM" id="MobiDB-lite"/>
    </source>
</evidence>
<dbReference type="Pfam" id="PF13384">
    <property type="entry name" value="HTH_23"/>
    <property type="match status" value="1"/>
</dbReference>
<comment type="caution">
    <text evidence="4">The sequence shown here is derived from an EMBL/GenBank/DDBJ whole genome shotgun (WGS) entry which is preliminary data.</text>
</comment>
<comment type="subcellular location">
    <subcellularLocation>
        <location evidence="1">Nucleus</location>
    </subcellularLocation>
</comment>
<feature type="region of interest" description="Disordered" evidence="2">
    <location>
        <begin position="1"/>
        <end position="37"/>
    </location>
</feature>
<feature type="transmembrane region" description="Helical" evidence="3">
    <location>
        <begin position="105"/>
        <end position="125"/>
    </location>
</feature>
<protein>
    <recommendedName>
        <fullName evidence="6">Transposase</fullName>
    </recommendedName>
</protein>
<evidence type="ECO:0000313" key="4">
    <source>
        <dbReference type="EMBL" id="KAK8384939.1"/>
    </source>
</evidence>
<sequence>MTSYNQPHSTPEPDNTELSAAGQDQNGHVPRTMTRYPFQPTNLSERMTFVSLWVKGRSTRSIARETGVSPSTVYRWINRWKQNGNVYNQASSSRPCHTKRAKQQVLGSLPQMLVIALLVWLFFLASHSQHSGAQMSYSSELSEAEALGAVQAVISSHHQQECPVLLVLNHPRQELNTVMALRGVTVFQVPAHNVTDNETQIHLEAAVGNIRQRAQRTAHEGRHMDTKRIMDPSL</sequence>
<dbReference type="AlphaFoldDB" id="A0AAW0TCD9"/>
<keyword evidence="3" id="KW-0812">Transmembrane</keyword>
<proteinExistence type="predicted"/>
<keyword evidence="3" id="KW-0472">Membrane</keyword>
<dbReference type="GO" id="GO:0005634">
    <property type="term" value="C:nucleus"/>
    <property type="evidence" value="ECO:0007669"/>
    <property type="project" value="UniProtKB-SubCell"/>
</dbReference>
<dbReference type="InterPro" id="IPR009057">
    <property type="entry name" value="Homeodomain-like_sf"/>
</dbReference>
<dbReference type="InterPro" id="IPR036388">
    <property type="entry name" value="WH-like_DNA-bd_sf"/>
</dbReference>
<evidence type="ECO:0008006" key="6">
    <source>
        <dbReference type="Google" id="ProtNLM"/>
    </source>
</evidence>
<reference evidence="4 5" key="1">
    <citation type="submission" date="2023-03" db="EMBL/GenBank/DDBJ databases">
        <title>High-quality genome of Scylla paramamosain provides insights in environmental adaptation.</title>
        <authorList>
            <person name="Zhang L."/>
        </authorList>
    </citation>
    <scope>NUCLEOTIDE SEQUENCE [LARGE SCALE GENOMIC DNA]</scope>
    <source>
        <strain evidence="4">LZ_2023a</strain>
        <tissue evidence="4">Muscle</tissue>
    </source>
</reference>
<gene>
    <name evidence="4" type="ORF">O3P69_014479</name>
</gene>
<keyword evidence="3" id="KW-1133">Transmembrane helix</keyword>
<name>A0AAW0TCD9_SCYPA</name>
<dbReference type="Proteomes" id="UP001487740">
    <property type="component" value="Unassembled WGS sequence"/>
</dbReference>
<feature type="compositionally biased region" description="Polar residues" evidence="2">
    <location>
        <begin position="1"/>
        <end position="26"/>
    </location>
</feature>
<evidence type="ECO:0000256" key="1">
    <source>
        <dbReference type="ARBA" id="ARBA00004123"/>
    </source>
</evidence>
<dbReference type="EMBL" id="JARAKH010000034">
    <property type="protein sequence ID" value="KAK8384939.1"/>
    <property type="molecule type" value="Genomic_DNA"/>
</dbReference>
<accession>A0AAW0TCD9</accession>
<evidence type="ECO:0000313" key="5">
    <source>
        <dbReference type="Proteomes" id="UP001487740"/>
    </source>
</evidence>
<dbReference type="SUPFAM" id="SSF46689">
    <property type="entry name" value="Homeodomain-like"/>
    <property type="match status" value="1"/>
</dbReference>
<evidence type="ECO:0000256" key="3">
    <source>
        <dbReference type="SAM" id="Phobius"/>
    </source>
</evidence>
<organism evidence="4 5">
    <name type="scientific">Scylla paramamosain</name>
    <name type="common">Mud crab</name>
    <dbReference type="NCBI Taxonomy" id="85552"/>
    <lineage>
        <taxon>Eukaryota</taxon>
        <taxon>Metazoa</taxon>
        <taxon>Ecdysozoa</taxon>
        <taxon>Arthropoda</taxon>
        <taxon>Crustacea</taxon>
        <taxon>Multicrustacea</taxon>
        <taxon>Malacostraca</taxon>
        <taxon>Eumalacostraca</taxon>
        <taxon>Eucarida</taxon>
        <taxon>Decapoda</taxon>
        <taxon>Pleocyemata</taxon>
        <taxon>Brachyura</taxon>
        <taxon>Eubrachyura</taxon>
        <taxon>Portunoidea</taxon>
        <taxon>Portunidae</taxon>
        <taxon>Portuninae</taxon>
        <taxon>Scylla</taxon>
    </lineage>
</organism>